<evidence type="ECO:0000313" key="4">
    <source>
        <dbReference type="Proteomes" id="UP000652354"/>
    </source>
</evidence>
<dbReference type="Pfam" id="PF13399">
    <property type="entry name" value="LytR_C"/>
    <property type="match status" value="1"/>
</dbReference>
<feature type="domain" description="LytR/CpsA/Psr regulator C-terminal" evidence="2">
    <location>
        <begin position="93"/>
        <end position="177"/>
    </location>
</feature>
<dbReference type="Gene3D" id="3.30.70.2390">
    <property type="match status" value="1"/>
</dbReference>
<proteinExistence type="predicted"/>
<feature type="region of interest" description="Disordered" evidence="1">
    <location>
        <begin position="216"/>
        <end position="239"/>
    </location>
</feature>
<dbReference type="InterPro" id="IPR027381">
    <property type="entry name" value="LytR/CpsA/Psr_C"/>
</dbReference>
<gene>
    <name evidence="3" type="ORF">Dac01nite_17180</name>
</gene>
<name>A0A919Q4X7_9MICO</name>
<reference evidence="3" key="1">
    <citation type="submission" date="2021-01" db="EMBL/GenBank/DDBJ databases">
        <title>Whole genome shotgun sequence of Demequina activiva NBRC 110675.</title>
        <authorList>
            <person name="Komaki H."/>
            <person name="Tamura T."/>
        </authorList>
    </citation>
    <scope>NUCLEOTIDE SEQUENCE</scope>
    <source>
        <strain evidence="3">NBRC 110675</strain>
    </source>
</reference>
<comment type="caution">
    <text evidence="3">The sequence shown here is derived from an EMBL/GenBank/DDBJ whole genome shotgun (WGS) entry which is preliminary data.</text>
</comment>
<evidence type="ECO:0000313" key="3">
    <source>
        <dbReference type="EMBL" id="GIG54966.1"/>
    </source>
</evidence>
<dbReference type="RefSeq" id="WP_203655988.1">
    <property type="nucleotide sequence ID" value="NZ_BONR01000003.1"/>
</dbReference>
<accession>A0A919Q4X7</accession>
<organism evidence="3 4">
    <name type="scientific">Demequina activiva</name>
    <dbReference type="NCBI Taxonomy" id="1582364"/>
    <lineage>
        <taxon>Bacteria</taxon>
        <taxon>Bacillati</taxon>
        <taxon>Actinomycetota</taxon>
        <taxon>Actinomycetes</taxon>
        <taxon>Micrococcales</taxon>
        <taxon>Demequinaceae</taxon>
        <taxon>Demequina</taxon>
    </lineage>
</organism>
<sequence length="239" mass="25321">MNRAPTGSDAKRRKAVRRHRRERQLVVFGVIIIAIAALTFAASAVYRGEVDGPFDAQFNTPDSGLAEDVTLVCPPPANPADETADKPLNPGEVVVRVNNGTEVPGLAGTTQSTLDGRGFVTVGTANWPRPYDGIALIYFGESGVQHAYTLARQFQDAELVLDQRPDITLDLVVGQGFADNPVLREPLAPELSPELALSADGECRPAGLVVAVPAPRTLPENPLAEASPTPSPEPEADEG</sequence>
<evidence type="ECO:0000259" key="2">
    <source>
        <dbReference type="Pfam" id="PF13399"/>
    </source>
</evidence>
<dbReference type="AlphaFoldDB" id="A0A919Q4X7"/>
<dbReference type="EMBL" id="BONR01000003">
    <property type="protein sequence ID" value="GIG54966.1"/>
    <property type="molecule type" value="Genomic_DNA"/>
</dbReference>
<protein>
    <recommendedName>
        <fullName evidence="2">LytR/CpsA/Psr regulator C-terminal domain-containing protein</fullName>
    </recommendedName>
</protein>
<dbReference type="Proteomes" id="UP000652354">
    <property type="component" value="Unassembled WGS sequence"/>
</dbReference>
<keyword evidence="4" id="KW-1185">Reference proteome</keyword>
<evidence type="ECO:0000256" key="1">
    <source>
        <dbReference type="SAM" id="MobiDB-lite"/>
    </source>
</evidence>